<dbReference type="RefSeq" id="WP_187525249.1">
    <property type="nucleotide sequence ID" value="NZ_JACRTA010000002.1"/>
</dbReference>
<dbReference type="SUPFAM" id="SSF56784">
    <property type="entry name" value="HAD-like"/>
    <property type="match status" value="1"/>
</dbReference>
<dbReference type="PANTHER" id="PTHR10000">
    <property type="entry name" value="PHOSPHOSERINE PHOSPHATASE"/>
    <property type="match status" value="1"/>
</dbReference>
<sequence length="275" mass="30481">MAVKLIALDMDGTTLNDDGIISRRNREALNRAARKGVNIVVATGRPRSALPKDVFEMSAIRYALTSNGARITDLIEEKSIYENCMSSLAAESAVRLLQEYHYVIECFIDGVAYIEKEYYEKVKKSGKSFRSVSYILNTRNPVEDIYSFILEHKNSIENINVNFEDTSEKPAMREKLMTIPQATITSSFNHNLEIGGATTSKAEALKHMCRMMGIDQKEMMAVGDSPNDIAMLKASGLPVAVGNAKDEVKAVAKYIAPTNHMDGVADAVEKFVLKE</sequence>
<gene>
    <name evidence="1" type="ORF">H8692_06055</name>
</gene>
<organism evidence="1 2">
    <name type="scientific">Lentihominibacter hominis</name>
    <dbReference type="NCBI Taxonomy" id="2763645"/>
    <lineage>
        <taxon>Bacteria</taxon>
        <taxon>Bacillati</taxon>
        <taxon>Bacillota</taxon>
        <taxon>Clostridia</taxon>
        <taxon>Peptostreptococcales</taxon>
        <taxon>Anaerovoracaceae</taxon>
        <taxon>Lentihominibacter</taxon>
    </lineage>
</organism>
<dbReference type="Proteomes" id="UP000610862">
    <property type="component" value="Unassembled WGS sequence"/>
</dbReference>
<evidence type="ECO:0000313" key="2">
    <source>
        <dbReference type="Proteomes" id="UP000610862"/>
    </source>
</evidence>
<dbReference type="GO" id="GO:0000287">
    <property type="term" value="F:magnesium ion binding"/>
    <property type="evidence" value="ECO:0007669"/>
    <property type="project" value="TreeGrafter"/>
</dbReference>
<name>A0A926E8F2_9FIRM</name>
<dbReference type="PANTHER" id="PTHR10000:SF55">
    <property type="entry name" value="5-AMINO-6-(5-PHOSPHO-D-RIBITYLAMINO)URACIL PHOSPHATASE YCSE"/>
    <property type="match status" value="1"/>
</dbReference>
<dbReference type="SFLD" id="SFLDG01140">
    <property type="entry name" value="C2.B:_Phosphomannomutase_and_P"/>
    <property type="match status" value="1"/>
</dbReference>
<dbReference type="InterPro" id="IPR023214">
    <property type="entry name" value="HAD_sf"/>
</dbReference>
<dbReference type="InterPro" id="IPR036412">
    <property type="entry name" value="HAD-like_sf"/>
</dbReference>
<dbReference type="InterPro" id="IPR000150">
    <property type="entry name" value="Cof"/>
</dbReference>
<dbReference type="EMBL" id="JACRTA010000002">
    <property type="protein sequence ID" value="MBC8568328.1"/>
    <property type="molecule type" value="Genomic_DNA"/>
</dbReference>
<dbReference type="Pfam" id="PF08282">
    <property type="entry name" value="Hydrolase_3"/>
    <property type="match status" value="1"/>
</dbReference>
<accession>A0A926E8F2</accession>
<proteinExistence type="predicted"/>
<dbReference type="NCBIfam" id="TIGR01484">
    <property type="entry name" value="HAD-SF-IIB"/>
    <property type="match status" value="1"/>
</dbReference>
<keyword evidence="2" id="KW-1185">Reference proteome</keyword>
<reference evidence="1" key="1">
    <citation type="submission" date="2020-08" db="EMBL/GenBank/DDBJ databases">
        <title>Genome public.</title>
        <authorList>
            <person name="Liu C."/>
            <person name="Sun Q."/>
        </authorList>
    </citation>
    <scope>NUCLEOTIDE SEQUENCE</scope>
    <source>
        <strain evidence="1">NSJ-24</strain>
    </source>
</reference>
<dbReference type="GO" id="GO:0005829">
    <property type="term" value="C:cytosol"/>
    <property type="evidence" value="ECO:0007669"/>
    <property type="project" value="TreeGrafter"/>
</dbReference>
<dbReference type="Gene3D" id="3.30.1240.10">
    <property type="match status" value="1"/>
</dbReference>
<evidence type="ECO:0000313" key="1">
    <source>
        <dbReference type="EMBL" id="MBC8568328.1"/>
    </source>
</evidence>
<dbReference type="NCBIfam" id="TIGR00099">
    <property type="entry name" value="Cof-subfamily"/>
    <property type="match status" value="1"/>
</dbReference>
<dbReference type="Gene3D" id="3.40.50.1000">
    <property type="entry name" value="HAD superfamily/HAD-like"/>
    <property type="match status" value="1"/>
</dbReference>
<keyword evidence="1" id="KW-0378">Hydrolase</keyword>
<comment type="caution">
    <text evidence="1">The sequence shown here is derived from an EMBL/GenBank/DDBJ whole genome shotgun (WGS) entry which is preliminary data.</text>
</comment>
<dbReference type="GO" id="GO:0016791">
    <property type="term" value="F:phosphatase activity"/>
    <property type="evidence" value="ECO:0007669"/>
    <property type="project" value="UniProtKB-ARBA"/>
</dbReference>
<dbReference type="InterPro" id="IPR006379">
    <property type="entry name" value="HAD-SF_hydro_IIB"/>
</dbReference>
<dbReference type="AlphaFoldDB" id="A0A926E8F2"/>
<dbReference type="SFLD" id="SFLDS00003">
    <property type="entry name" value="Haloacid_Dehalogenase"/>
    <property type="match status" value="1"/>
</dbReference>
<protein>
    <submittedName>
        <fullName evidence="1">HAD family hydrolase</fullName>
    </submittedName>
</protein>